<protein>
    <recommendedName>
        <fullName evidence="2">DNA-directed DNA polymerase</fullName>
        <ecNumber evidence="2">2.7.7.7</ecNumber>
    </recommendedName>
</protein>
<dbReference type="OrthoDB" id="5871067at2759"/>
<dbReference type="SUPFAM" id="SSF52980">
    <property type="entry name" value="Restriction endonuclease-like"/>
    <property type="match status" value="1"/>
</dbReference>
<dbReference type="GO" id="GO:0006281">
    <property type="term" value="P:DNA repair"/>
    <property type="evidence" value="ECO:0007669"/>
    <property type="project" value="UniProtKB-ARBA"/>
</dbReference>
<dbReference type="InterPro" id="IPR011335">
    <property type="entry name" value="Restrct_endonuc-II-like"/>
</dbReference>
<comment type="similarity">
    <text evidence="1">Belongs to the DNA polymerase type-B family.</text>
</comment>
<dbReference type="PANTHER" id="PTHR33568">
    <property type="entry name" value="DNA POLYMERASE"/>
    <property type="match status" value="1"/>
</dbReference>
<dbReference type="Pfam" id="PF03175">
    <property type="entry name" value="DNA_pol_B_2"/>
    <property type="match status" value="2"/>
</dbReference>
<dbReference type="SUPFAM" id="SSF56672">
    <property type="entry name" value="DNA/RNA polymerases"/>
    <property type="match status" value="1"/>
</dbReference>
<evidence type="ECO:0000259" key="9">
    <source>
        <dbReference type="Pfam" id="PF03175"/>
    </source>
</evidence>
<dbReference type="PANTHER" id="PTHR33568:SF3">
    <property type="entry name" value="DNA-DIRECTED DNA POLYMERASE"/>
    <property type="match status" value="1"/>
</dbReference>
<keyword evidence="7" id="KW-0238">DNA-binding</keyword>
<dbReference type="SUPFAM" id="SSF53098">
    <property type="entry name" value="Ribonuclease H-like"/>
    <property type="match status" value="1"/>
</dbReference>
<dbReference type="InterPro" id="IPR004868">
    <property type="entry name" value="DNA-dir_DNA_pol_B_mt/vir"/>
</dbReference>
<reference evidence="10" key="1">
    <citation type="submission" date="2020-04" db="EMBL/GenBank/DDBJ databases">
        <authorList>
            <person name="Alioto T."/>
            <person name="Alioto T."/>
            <person name="Gomez Garrido J."/>
        </authorList>
    </citation>
    <scope>NUCLEOTIDE SEQUENCE</scope>
    <source>
        <strain evidence="10">A484AB</strain>
    </source>
</reference>
<organism evidence="10 11">
    <name type="scientific">Paramuricea clavata</name>
    <name type="common">Red gorgonian</name>
    <name type="synonym">Violescent sea-whip</name>
    <dbReference type="NCBI Taxonomy" id="317549"/>
    <lineage>
        <taxon>Eukaryota</taxon>
        <taxon>Metazoa</taxon>
        <taxon>Cnidaria</taxon>
        <taxon>Anthozoa</taxon>
        <taxon>Octocorallia</taxon>
        <taxon>Malacalcyonacea</taxon>
        <taxon>Plexauridae</taxon>
        <taxon>Paramuricea</taxon>
    </lineage>
</organism>
<dbReference type="InterPro" id="IPR043502">
    <property type="entry name" value="DNA/RNA_pol_sf"/>
</dbReference>
<evidence type="ECO:0000256" key="8">
    <source>
        <dbReference type="ARBA" id="ARBA00049244"/>
    </source>
</evidence>
<keyword evidence="11" id="KW-1185">Reference proteome</keyword>
<evidence type="ECO:0000256" key="2">
    <source>
        <dbReference type="ARBA" id="ARBA00012417"/>
    </source>
</evidence>
<dbReference type="Gene3D" id="3.40.960.10">
    <property type="entry name" value="VSR Endonuclease"/>
    <property type="match status" value="1"/>
</dbReference>
<dbReference type="GO" id="GO:0006260">
    <property type="term" value="P:DNA replication"/>
    <property type="evidence" value="ECO:0007669"/>
    <property type="project" value="UniProtKB-KW"/>
</dbReference>
<dbReference type="EC" id="2.7.7.7" evidence="2"/>
<evidence type="ECO:0000256" key="7">
    <source>
        <dbReference type="ARBA" id="ARBA00023125"/>
    </source>
</evidence>
<dbReference type="GO" id="GO:0003677">
    <property type="term" value="F:DNA binding"/>
    <property type="evidence" value="ECO:0007669"/>
    <property type="project" value="UniProtKB-KW"/>
</dbReference>
<feature type="domain" description="DNA-directed DNA polymerase family B mitochondria/virus" evidence="9">
    <location>
        <begin position="469"/>
        <end position="656"/>
    </location>
</feature>
<dbReference type="EMBL" id="CACRXK020000208">
    <property type="protein sequence ID" value="CAB3979552.1"/>
    <property type="molecule type" value="Genomic_DNA"/>
</dbReference>
<evidence type="ECO:0000313" key="11">
    <source>
        <dbReference type="Proteomes" id="UP001152795"/>
    </source>
</evidence>
<evidence type="ECO:0000256" key="5">
    <source>
        <dbReference type="ARBA" id="ARBA00022705"/>
    </source>
</evidence>
<dbReference type="Proteomes" id="UP001152795">
    <property type="component" value="Unassembled WGS sequence"/>
</dbReference>
<comment type="catalytic activity">
    <reaction evidence="8">
        <text>DNA(n) + a 2'-deoxyribonucleoside 5'-triphosphate = DNA(n+1) + diphosphate</text>
        <dbReference type="Rhea" id="RHEA:22508"/>
        <dbReference type="Rhea" id="RHEA-COMP:17339"/>
        <dbReference type="Rhea" id="RHEA-COMP:17340"/>
        <dbReference type="ChEBI" id="CHEBI:33019"/>
        <dbReference type="ChEBI" id="CHEBI:61560"/>
        <dbReference type="ChEBI" id="CHEBI:173112"/>
        <dbReference type="EC" id="2.7.7.7"/>
    </reaction>
</comment>
<dbReference type="Gene3D" id="3.30.420.10">
    <property type="entry name" value="Ribonuclease H-like superfamily/Ribonuclease H"/>
    <property type="match status" value="1"/>
</dbReference>
<evidence type="ECO:0000256" key="3">
    <source>
        <dbReference type="ARBA" id="ARBA00022679"/>
    </source>
</evidence>
<accession>A0A7D9HDW1</accession>
<dbReference type="InterPro" id="IPR036397">
    <property type="entry name" value="RNaseH_sf"/>
</dbReference>
<name>A0A7D9HDW1_PARCT</name>
<gene>
    <name evidence="10" type="ORF">PACLA_8A052551</name>
</gene>
<feature type="domain" description="DNA-directed DNA polymerase family B mitochondria/virus" evidence="9">
    <location>
        <begin position="799"/>
        <end position="964"/>
    </location>
</feature>
<proteinExistence type="inferred from homology"/>
<dbReference type="GO" id="GO:0003887">
    <property type="term" value="F:DNA-directed DNA polymerase activity"/>
    <property type="evidence" value="ECO:0007669"/>
    <property type="project" value="UniProtKB-KW"/>
</dbReference>
<evidence type="ECO:0000313" key="10">
    <source>
        <dbReference type="EMBL" id="CAB3979552.1"/>
    </source>
</evidence>
<evidence type="ECO:0000256" key="6">
    <source>
        <dbReference type="ARBA" id="ARBA00022932"/>
    </source>
</evidence>
<keyword evidence="6" id="KW-0239">DNA-directed DNA polymerase</keyword>
<dbReference type="GO" id="GO:0000166">
    <property type="term" value="F:nucleotide binding"/>
    <property type="evidence" value="ECO:0007669"/>
    <property type="project" value="InterPro"/>
</dbReference>
<evidence type="ECO:0000256" key="1">
    <source>
        <dbReference type="ARBA" id="ARBA00005755"/>
    </source>
</evidence>
<dbReference type="AlphaFoldDB" id="A0A7D9HDW1"/>
<dbReference type="InterPro" id="IPR012337">
    <property type="entry name" value="RNaseH-like_sf"/>
</dbReference>
<comment type="caution">
    <text evidence="10">The sequence shown here is derived from an EMBL/GenBank/DDBJ whole genome shotgun (WGS) entry which is preliminary data.</text>
</comment>
<evidence type="ECO:0000256" key="4">
    <source>
        <dbReference type="ARBA" id="ARBA00022695"/>
    </source>
</evidence>
<keyword evidence="3" id="KW-0808">Transferase</keyword>
<sequence>MLDEFEKWEMYGLDAIGEAGTNYAVWREFSNVIEILNVPFEKYFTEHLLSLEENPDLVLIESLFQEYQDNQSLIEVICDLSNPKADPLEPVAEHLFSSPPTFIYYVRGKKERFEKRVLAEFEHVIQSNRHFHLNDSVDVNVVHVEIPHGGTGTKRAEINLEKHLMKKRSIIRIRNNDQLCLARALVVAKAKIDNDPQYTSIVDHRRAMQTRLALELHKKAAVSLGPCGLDEVKRFQTYLSDYQNALIYIGPDQEKRIYLYLYDNHYDVITKMPGFFARKKYCHTCKKAYDHREDHLCPNACPCCRFPDCPVESWVRCNDCNRMFKSQACFDRHKQSSKKSICATMVKCSECHRIIKRYKRDSHHCGMTKCPICKEYTRPGDHQCYMQPVEKRNESLSDSDDSSEHSEDDVTEGGYDQMLFFDFECRQENGNHEPNLCVIQNEAGDEWVFEGDNTRNEFCEWLFQKERANSVVMAHNFQGYDSYFILQYLRENGVKYDIDVIVRGAKVLSLSVDMFKIKFIDSLNFIPMRLADFPKTFGIDQLAKGYFPHLFNKKENENYVGPIPPTPYYNPNGMSPAAKETFLRCHKNLKDNDYVFNFQEEILAYCRSDVDILRHCCLEFRELFRDVTKIDPFEKCLTIASACNQVYRTNYLRENTIAIIPPRGYCPENKQSLLAQKWLSYTAEQNEIYIQHARNGGEKRVGPYLLDGYHEETRTASEVHGCFWHGCINCYARDTMNPVKGKTMHDLHQKTVEKIQYLKNQGYNVVEVWECRINRELADNEDMKYYFDQYDGVDPLEPRDALYGGRTNASRLYHECNDDEKIRYVDFTSLYPWCNKMTRTVVGHPRIITENFDGISTYFGLVKCTVLPPRGLFHPVLPYRTQGKLMFALCRTCADACSQTTCGHADHERAIQGTWCSVDLEKALEKGYQIVQIHEVWHFPETSDDLFKDYIDTFLKIKQEASGYPKDSVTEEQRQHHMDEYLEKSGIHLDPHKIEYNPGLVDHQPVSSVADGGVITFLFPGTEDYVDLARMILVVRAKVTKPDGTNLGAAEKVGVVNNFLHSLFKQVDVFLKGKQVTQATGTHAYRAYLETLLNYGPSAKDSQLTAALYYKDTAGKMDVADPTVAGGNGNAGLRARYVFSKASETVEMTGPIFSDIFMSERLLLSYVDLKIILKRSSDEFCLVASEDDADFRVTLTDAYLRIRKVKVNPSISVAHEIALKKGPAIYPIRRVECKSFIVPAGNPSLRKDNLFNGLVPKTFVFGMVESDAFNGALKK</sequence>
<keyword evidence="4" id="KW-0548">Nucleotidyltransferase</keyword>
<keyword evidence="5" id="KW-0235">DNA replication</keyword>